<reference evidence="9" key="1">
    <citation type="journal article" date="2019" name="Int. J. Syst. Evol. Microbiol.">
        <title>The Global Catalogue of Microorganisms (GCM) 10K type strain sequencing project: providing services to taxonomists for standard genome sequencing and annotation.</title>
        <authorList>
            <consortium name="The Broad Institute Genomics Platform"/>
            <consortium name="The Broad Institute Genome Sequencing Center for Infectious Disease"/>
            <person name="Wu L."/>
            <person name="Ma J."/>
        </authorList>
    </citation>
    <scope>NUCLEOTIDE SEQUENCE [LARGE SCALE GENOMIC DNA]</scope>
    <source>
        <strain evidence="9">KCTC 52042</strain>
    </source>
</reference>
<evidence type="ECO:0000256" key="2">
    <source>
        <dbReference type="ARBA" id="ARBA00017881"/>
    </source>
</evidence>
<evidence type="ECO:0000313" key="8">
    <source>
        <dbReference type="EMBL" id="MFD2532878.1"/>
    </source>
</evidence>
<dbReference type="InterPro" id="IPR006050">
    <property type="entry name" value="DNA_photolyase_N"/>
</dbReference>
<evidence type="ECO:0000256" key="1">
    <source>
        <dbReference type="ARBA" id="ARBA00005862"/>
    </source>
</evidence>
<feature type="domain" description="Photolyase/cryptochrome alpha/beta" evidence="7">
    <location>
        <begin position="2"/>
        <end position="132"/>
    </location>
</feature>
<dbReference type="SUPFAM" id="SSF48173">
    <property type="entry name" value="Cryptochrome/photolyase FAD-binding domain"/>
    <property type="match status" value="1"/>
</dbReference>
<dbReference type="RefSeq" id="WP_390302113.1">
    <property type="nucleotide sequence ID" value="NZ_JBHULI010000024.1"/>
</dbReference>
<evidence type="ECO:0000256" key="3">
    <source>
        <dbReference type="ARBA" id="ARBA00022630"/>
    </source>
</evidence>
<evidence type="ECO:0000256" key="4">
    <source>
        <dbReference type="ARBA" id="ARBA00022827"/>
    </source>
</evidence>
<evidence type="ECO:0000259" key="7">
    <source>
        <dbReference type="PROSITE" id="PS51645"/>
    </source>
</evidence>
<organism evidence="8 9">
    <name type="scientific">Gracilimonas halophila</name>
    <dbReference type="NCBI Taxonomy" id="1834464"/>
    <lineage>
        <taxon>Bacteria</taxon>
        <taxon>Pseudomonadati</taxon>
        <taxon>Balneolota</taxon>
        <taxon>Balneolia</taxon>
        <taxon>Balneolales</taxon>
        <taxon>Balneolaceae</taxon>
        <taxon>Gracilimonas</taxon>
    </lineage>
</organism>
<keyword evidence="5 6" id="KW-0157">Chromophore</keyword>
<comment type="cofactor">
    <cofactor evidence="6">
        <name>(6R)-5,10-methylene-5,6,7,8-tetrahydrofolate</name>
        <dbReference type="ChEBI" id="CHEBI:15636"/>
    </cofactor>
    <text evidence="6">Binds 1 5,10-methenyltetrahydrofolate (MTHF) per subunit.</text>
</comment>
<comment type="cofactor">
    <cofactor evidence="6">
        <name>FAD</name>
        <dbReference type="ChEBI" id="CHEBI:57692"/>
    </cofactor>
    <text evidence="6">Binds 1 FAD per subunit.</text>
</comment>
<accession>A0ABW5JJD0</accession>
<dbReference type="SUPFAM" id="SSF52425">
    <property type="entry name" value="Cryptochrome/photolyase, N-terminal domain"/>
    <property type="match status" value="1"/>
</dbReference>
<comment type="similarity">
    <text evidence="1 6">Belongs to the DNA photolyase class-1 family.</text>
</comment>
<keyword evidence="3 6" id="KW-0285">Flavoprotein</keyword>
<proteinExistence type="inferred from homology"/>
<comment type="caution">
    <text evidence="8">The sequence shown here is derived from an EMBL/GenBank/DDBJ whole genome shotgun (WGS) entry which is preliminary data.</text>
</comment>
<evidence type="ECO:0000256" key="6">
    <source>
        <dbReference type="RuleBase" id="RU367151"/>
    </source>
</evidence>
<dbReference type="InterPro" id="IPR002081">
    <property type="entry name" value="Cryptochrome/DNA_photolyase_1"/>
</dbReference>
<dbReference type="Gene3D" id="1.10.579.10">
    <property type="entry name" value="DNA Cyclobutane Dipyrimidine Photolyase, subunit A, domain 3"/>
    <property type="match status" value="1"/>
</dbReference>
<dbReference type="PANTHER" id="PTHR11455:SF22">
    <property type="entry name" value="CRYPTOCHROME DASH"/>
    <property type="match status" value="1"/>
</dbReference>
<dbReference type="InterPro" id="IPR014729">
    <property type="entry name" value="Rossmann-like_a/b/a_fold"/>
</dbReference>
<keyword evidence="9" id="KW-1185">Reference proteome</keyword>
<gene>
    <name evidence="8" type="ORF">ACFSVN_10510</name>
</gene>
<dbReference type="EMBL" id="JBHULI010000024">
    <property type="protein sequence ID" value="MFD2532878.1"/>
    <property type="molecule type" value="Genomic_DNA"/>
</dbReference>
<sequence length="476" mass="56058">MKRSLIWFRNDLRIHDNEALINASQADEILPIYIFDPRQFERTSFGFAKTGAFRAQFLIESVQNLKDNLETIGSDLIILKGKPEELIPELIQQHDIDLAFAHKEITRDEIVIENALMEKLDKKLVLFWGSTLYHINDLPFSRNEIPDVFTNFRKKNEKQAKVRKEFEIPSSLQSIDDIEKPNIPSLNDLGLEQAKINKQAVLQFKGGEDEALKRLENYFWEGDHLKNYKFTRNGLIGADYSSKFSPWLANGCLSPRRIYWEVSQYEEKRKKNVSTYWMIFELIWRDYFRFSAWKHGDKIFWPSGIQGKKRDWNHDKDNFQKWAEGKTGIPFIDANMRELNATGYMSNRGRQNVASFLAQNLNTDWRMGAEYFESVLLDYDPCSNYGNWAYNTTVGHDPRNRYFNIINQAKKYDAKGDFVRTWIPELKEVPDEFIHEPHKMNPEQQTLFGVEIGNEYPKPMINLDDSYEEIKARDQK</sequence>
<dbReference type="NCBIfam" id="TIGR02765">
    <property type="entry name" value="crypto_DASH"/>
    <property type="match status" value="1"/>
</dbReference>
<name>A0ABW5JJD0_9BACT</name>
<dbReference type="InterPro" id="IPR036155">
    <property type="entry name" value="Crypto/Photolyase_N_sf"/>
</dbReference>
<dbReference type="Gene3D" id="1.25.40.80">
    <property type="match status" value="1"/>
</dbReference>
<protein>
    <recommendedName>
        <fullName evidence="2 6">Cryptochrome DASH</fullName>
    </recommendedName>
</protein>
<keyword evidence="4 6" id="KW-0274">FAD</keyword>
<dbReference type="PROSITE" id="PS51645">
    <property type="entry name" value="PHR_CRY_ALPHA_BETA"/>
    <property type="match status" value="1"/>
</dbReference>
<dbReference type="InterPro" id="IPR014133">
    <property type="entry name" value="Cry_DASH"/>
</dbReference>
<dbReference type="PANTHER" id="PTHR11455">
    <property type="entry name" value="CRYPTOCHROME"/>
    <property type="match status" value="1"/>
</dbReference>
<evidence type="ECO:0000256" key="5">
    <source>
        <dbReference type="ARBA" id="ARBA00022991"/>
    </source>
</evidence>
<dbReference type="Proteomes" id="UP001597460">
    <property type="component" value="Unassembled WGS sequence"/>
</dbReference>
<dbReference type="Gene3D" id="3.40.50.620">
    <property type="entry name" value="HUPs"/>
    <property type="match status" value="1"/>
</dbReference>
<dbReference type="InterPro" id="IPR005101">
    <property type="entry name" value="Cryptochr/Photolyase_FAD-bd"/>
</dbReference>
<dbReference type="Pfam" id="PF00875">
    <property type="entry name" value="DNA_photolyase"/>
    <property type="match status" value="1"/>
</dbReference>
<comment type="function">
    <text evidence="6">May have a photoreceptor function.</text>
</comment>
<dbReference type="InterPro" id="IPR036134">
    <property type="entry name" value="Crypto/Photolyase_FAD-like_sf"/>
</dbReference>
<dbReference type="PRINTS" id="PR00147">
    <property type="entry name" value="DNAPHOTLYASE"/>
</dbReference>
<evidence type="ECO:0000313" key="9">
    <source>
        <dbReference type="Proteomes" id="UP001597460"/>
    </source>
</evidence>
<dbReference type="Pfam" id="PF03441">
    <property type="entry name" value="FAD_binding_7"/>
    <property type="match status" value="1"/>
</dbReference>